<evidence type="ECO:0000256" key="3">
    <source>
        <dbReference type="SAM" id="Coils"/>
    </source>
</evidence>
<dbReference type="GO" id="GO:0005654">
    <property type="term" value="C:nucleoplasm"/>
    <property type="evidence" value="ECO:0007669"/>
    <property type="project" value="TreeGrafter"/>
</dbReference>
<evidence type="ECO:0000259" key="5">
    <source>
        <dbReference type="Pfam" id="PF10516"/>
    </source>
</evidence>
<feature type="compositionally biased region" description="Low complexity" evidence="4">
    <location>
        <begin position="442"/>
        <end position="462"/>
    </location>
</feature>
<keyword evidence="7" id="KW-1185">Reference proteome</keyword>
<feature type="region of interest" description="Disordered" evidence="4">
    <location>
        <begin position="247"/>
        <end position="269"/>
    </location>
</feature>
<feature type="compositionally biased region" description="Low complexity" evidence="4">
    <location>
        <begin position="83"/>
        <end position="97"/>
    </location>
</feature>
<evidence type="ECO:0000313" key="6">
    <source>
        <dbReference type="EMBL" id="RKP00706.1"/>
    </source>
</evidence>
<reference evidence="7" key="1">
    <citation type="journal article" date="2018" name="Nat. Microbiol.">
        <title>Leveraging single-cell genomics to expand the fungal tree of life.</title>
        <authorList>
            <person name="Ahrendt S.R."/>
            <person name="Quandt C.A."/>
            <person name="Ciobanu D."/>
            <person name="Clum A."/>
            <person name="Salamov A."/>
            <person name="Andreopoulos B."/>
            <person name="Cheng J.F."/>
            <person name="Woyke T."/>
            <person name="Pelin A."/>
            <person name="Henrissat B."/>
            <person name="Reynolds N.K."/>
            <person name="Benny G.L."/>
            <person name="Smith M.E."/>
            <person name="James T.Y."/>
            <person name="Grigoriev I.V."/>
        </authorList>
    </citation>
    <scope>NUCLEOTIDE SEQUENCE [LARGE SCALE GENOMIC DNA]</scope>
    <source>
        <strain evidence="7">ATCC 52028</strain>
    </source>
</reference>
<keyword evidence="3" id="KW-0175">Coiled coil</keyword>
<dbReference type="Gene3D" id="1.25.40.10">
    <property type="entry name" value="Tetratricopeptide repeat domain"/>
    <property type="match status" value="1"/>
</dbReference>
<gene>
    <name evidence="6" type="ORF">CXG81DRAFT_26610</name>
</gene>
<evidence type="ECO:0000256" key="1">
    <source>
        <dbReference type="ARBA" id="ARBA00022737"/>
    </source>
</evidence>
<sequence>MTTDSPLPAETTSAPAATTPTTKLTPAAPVSAAAAAAAAAQTDTTAMALAAEPATAADAAAVVPPSTETAVVTEKTVDAAAPAETAAAQDNTQNAVQDDNDDVDDDDDDEEEDDDDAFPVLEDVPALLESGAQASAVGNHDLACDKLSLAVQLLSAHYGESAPECADALFQYGRALLALGVEKNTIIQDERIEAQSVAAARQILNVSGAKPAAPAAAPASASAEGKGKAPATVDDAPLLEAAKALDAATEGEDGLAPSAEIDLPPGDDELEGELQLAWETLDLARVIYQSLGPAGPDAAANDRRIADIYALLGDVSFETENWAQARTDLAQSLLLKQKLLPADSRELAEVHYKMALVAEYAGDPNEAARQIRATLAVLEAKRAALAEARANVLARDDADRELAELDALIPDMQAKLADVEALEAVKAEEDKLRVKPLTTGVGSSAGSSAAAPAAGAAAAPPAVHDLSSLVRSKDKRKAAEPAAADDASESKKPKA</sequence>
<dbReference type="GO" id="GO:0042393">
    <property type="term" value="F:histone binding"/>
    <property type="evidence" value="ECO:0007669"/>
    <property type="project" value="TreeGrafter"/>
</dbReference>
<dbReference type="InterPro" id="IPR019544">
    <property type="entry name" value="Tetratricopeptide_SHNi-TPR_dom"/>
</dbReference>
<evidence type="ECO:0000256" key="4">
    <source>
        <dbReference type="SAM" id="MobiDB-lite"/>
    </source>
</evidence>
<dbReference type="InterPro" id="IPR051730">
    <property type="entry name" value="NASP-like"/>
</dbReference>
<dbReference type="Proteomes" id="UP000274922">
    <property type="component" value="Unassembled WGS sequence"/>
</dbReference>
<dbReference type="GO" id="GO:0006335">
    <property type="term" value="P:DNA replication-dependent chromatin assembly"/>
    <property type="evidence" value="ECO:0007669"/>
    <property type="project" value="TreeGrafter"/>
</dbReference>
<dbReference type="EMBL" id="ML014203">
    <property type="protein sequence ID" value="RKP00706.1"/>
    <property type="molecule type" value="Genomic_DNA"/>
</dbReference>
<name>A0A4P9X697_9FUNG</name>
<dbReference type="Pfam" id="PF10516">
    <property type="entry name" value="SHNi-TPR"/>
    <property type="match status" value="1"/>
</dbReference>
<feature type="coiled-coil region" evidence="3">
    <location>
        <begin position="368"/>
        <end position="415"/>
    </location>
</feature>
<feature type="region of interest" description="Disordered" evidence="4">
    <location>
        <begin position="1"/>
        <end position="25"/>
    </location>
</feature>
<proteinExistence type="predicted"/>
<dbReference type="GO" id="GO:0034080">
    <property type="term" value="P:CENP-A containing chromatin assembly"/>
    <property type="evidence" value="ECO:0007669"/>
    <property type="project" value="TreeGrafter"/>
</dbReference>
<feature type="region of interest" description="Disordered" evidence="4">
    <location>
        <begin position="439"/>
        <end position="495"/>
    </location>
</feature>
<feature type="domain" description="Tetratricopeptide SHNi-TPR" evidence="5">
    <location>
        <begin position="306"/>
        <end position="343"/>
    </location>
</feature>
<evidence type="ECO:0000256" key="2">
    <source>
        <dbReference type="ARBA" id="ARBA00022803"/>
    </source>
</evidence>
<dbReference type="OrthoDB" id="5587616at2759"/>
<dbReference type="InterPro" id="IPR011990">
    <property type="entry name" value="TPR-like_helical_dom_sf"/>
</dbReference>
<dbReference type="PANTHER" id="PTHR15081:SF1">
    <property type="entry name" value="NUCLEAR AUTOANTIGENIC SPERM PROTEIN"/>
    <property type="match status" value="1"/>
</dbReference>
<feature type="compositionally biased region" description="Acidic residues" evidence="4">
    <location>
        <begin position="98"/>
        <end position="117"/>
    </location>
</feature>
<organism evidence="6 7">
    <name type="scientific">Caulochytrium protostelioides</name>
    <dbReference type="NCBI Taxonomy" id="1555241"/>
    <lineage>
        <taxon>Eukaryota</taxon>
        <taxon>Fungi</taxon>
        <taxon>Fungi incertae sedis</taxon>
        <taxon>Chytridiomycota</taxon>
        <taxon>Chytridiomycota incertae sedis</taxon>
        <taxon>Chytridiomycetes</taxon>
        <taxon>Caulochytriales</taxon>
        <taxon>Caulochytriaceae</taxon>
        <taxon>Caulochytrium</taxon>
    </lineage>
</organism>
<dbReference type="STRING" id="1555241.A0A4P9X697"/>
<keyword evidence="1" id="KW-0677">Repeat</keyword>
<dbReference type="SUPFAM" id="SSF48452">
    <property type="entry name" value="TPR-like"/>
    <property type="match status" value="1"/>
</dbReference>
<keyword evidence="2" id="KW-0802">TPR repeat</keyword>
<dbReference type="PANTHER" id="PTHR15081">
    <property type="entry name" value="NUCLEAR AUTOANTIGENIC SPERM PROTEIN NASP -RELATED"/>
    <property type="match status" value="1"/>
</dbReference>
<protein>
    <recommendedName>
        <fullName evidence="5">Tetratricopeptide SHNi-TPR domain-containing protein</fullName>
    </recommendedName>
</protein>
<evidence type="ECO:0000313" key="7">
    <source>
        <dbReference type="Proteomes" id="UP000274922"/>
    </source>
</evidence>
<feature type="region of interest" description="Disordered" evidence="4">
    <location>
        <begin position="83"/>
        <end position="117"/>
    </location>
</feature>
<accession>A0A4P9X697</accession>
<dbReference type="AlphaFoldDB" id="A0A4P9X697"/>